<protein>
    <submittedName>
        <fullName evidence="1">Uncharacterized protein</fullName>
    </submittedName>
</protein>
<reference evidence="1 2" key="1">
    <citation type="journal article" date="2020" name="Nat. Food">
        <title>A phased Vanilla planifolia genome enables genetic improvement of flavour and production.</title>
        <authorList>
            <person name="Hasing T."/>
            <person name="Tang H."/>
            <person name="Brym M."/>
            <person name="Khazi F."/>
            <person name="Huang T."/>
            <person name="Chambers A.H."/>
        </authorList>
    </citation>
    <scope>NUCLEOTIDE SEQUENCE [LARGE SCALE GENOMIC DNA]</scope>
    <source>
        <tissue evidence="1">Leaf</tissue>
    </source>
</reference>
<feature type="non-terminal residue" evidence="1">
    <location>
        <position position="1"/>
    </location>
</feature>
<comment type="caution">
    <text evidence="1">The sequence shown here is derived from an EMBL/GenBank/DDBJ whole genome shotgun (WGS) entry which is preliminary data.</text>
</comment>
<evidence type="ECO:0000313" key="1">
    <source>
        <dbReference type="EMBL" id="KAG0474536.1"/>
    </source>
</evidence>
<dbReference type="EMBL" id="JADCNM010000007">
    <property type="protein sequence ID" value="KAG0474536.1"/>
    <property type="molecule type" value="Genomic_DNA"/>
</dbReference>
<name>A0A835UWN6_VANPL</name>
<sequence>ILQNVFPRRLGIQALGYLYPFFSSPSLNHLFEPPLHRSSPTPPRPPRPWWRRHSPPPSALCCLSSLPVGRSLSKEAEQLRDCRCRMQQRKGRPTSTGSPSCYIATFPWSIVVQLMSIIGPRAQAMAFM</sequence>
<organism evidence="1 2">
    <name type="scientific">Vanilla planifolia</name>
    <name type="common">Vanilla</name>
    <dbReference type="NCBI Taxonomy" id="51239"/>
    <lineage>
        <taxon>Eukaryota</taxon>
        <taxon>Viridiplantae</taxon>
        <taxon>Streptophyta</taxon>
        <taxon>Embryophyta</taxon>
        <taxon>Tracheophyta</taxon>
        <taxon>Spermatophyta</taxon>
        <taxon>Magnoliopsida</taxon>
        <taxon>Liliopsida</taxon>
        <taxon>Asparagales</taxon>
        <taxon>Orchidaceae</taxon>
        <taxon>Vanilloideae</taxon>
        <taxon>Vanilleae</taxon>
        <taxon>Vanilla</taxon>
    </lineage>
</organism>
<gene>
    <name evidence="1" type="ORF">HPP92_014222</name>
</gene>
<accession>A0A835UWN6</accession>
<dbReference type="Proteomes" id="UP000639772">
    <property type="component" value="Chromosome 7"/>
</dbReference>
<proteinExistence type="predicted"/>
<evidence type="ECO:0000313" key="2">
    <source>
        <dbReference type="Proteomes" id="UP000639772"/>
    </source>
</evidence>
<dbReference type="AlphaFoldDB" id="A0A835UWN6"/>